<reference evidence="7 8" key="1">
    <citation type="submission" date="2018-11" db="EMBL/GenBank/DDBJ databases">
        <title>Rufibacter latericius sp. nov., isolated from water in Baiyang Lake.</title>
        <authorList>
            <person name="Yang Y."/>
        </authorList>
    </citation>
    <scope>NUCLEOTIDE SEQUENCE [LARGE SCALE GENOMIC DNA]</scope>
    <source>
        <strain evidence="7 8">R-22-1c-1</strain>
    </source>
</reference>
<evidence type="ECO:0000256" key="4">
    <source>
        <dbReference type="ARBA" id="ARBA00023295"/>
    </source>
</evidence>
<evidence type="ECO:0000256" key="5">
    <source>
        <dbReference type="ARBA" id="ARBA00023326"/>
    </source>
</evidence>
<dbReference type="PANTHER" id="PTHR43739">
    <property type="entry name" value="XYLOGLUCANASE (EUROFUNG)"/>
    <property type="match status" value="1"/>
</dbReference>
<dbReference type="GO" id="GO:0016798">
    <property type="term" value="F:hydrolase activity, acting on glycosyl bonds"/>
    <property type="evidence" value="ECO:0007669"/>
    <property type="project" value="UniProtKB-KW"/>
</dbReference>
<evidence type="ECO:0000313" key="8">
    <source>
        <dbReference type="Proteomes" id="UP000272117"/>
    </source>
</evidence>
<dbReference type="SUPFAM" id="SSF110296">
    <property type="entry name" value="Oligoxyloglucan reducing end-specific cellobiohydrolase"/>
    <property type="match status" value="2"/>
</dbReference>
<evidence type="ECO:0000256" key="3">
    <source>
        <dbReference type="ARBA" id="ARBA00023277"/>
    </source>
</evidence>
<proteinExistence type="inferred from homology"/>
<dbReference type="Gene3D" id="2.130.10.10">
    <property type="entry name" value="YVTN repeat-like/Quinoprotein amine dehydrogenase"/>
    <property type="match status" value="2"/>
</dbReference>
<gene>
    <name evidence="7" type="ORF">EFB08_01705</name>
</gene>
<dbReference type="AlphaFoldDB" id="A0A3M9N0E9"/>
<protein>
    <submittedName>
        <fullName evidence="7">Carbohydrate-binding protein</fullName>
    </submittedName>
</protein>
<evidence type="ECO:0000313" key="7">
    <source>
        <dbReference type="EMBL" id="RNI31269.1"/>
    </source>
</evidence>
<evidence type="ECO:0000256" key="1">
    <source>
        <dbReference type="ARBA" id="ARBA00022729"/>
    </source>
</evidence>
<dbReference type="InterPro" id="IPR015943">
    <property type="entry name" value="WD40/YVTN_repeat-like_dom_sf"/>
</dbReference>
<accession>A0A3M9N0E9</accession>
<keyword evidence="1" id="KW-0732">Signal</keyword>
<comment type="similarity">
    <text evidence="6">Belongs to the glycosyl hydrolase 74 family.</text>
</comment>
<keyword evidence="5" id="KW-0624">Polysaccharide degradation</keyword>
<sequence length="821" mass="87486">MAHLYATQVSTYLLKKIALSAKSRKGLLFLLLGLIHFSLLAQTPEAYRWKSVQINGGGFVTGLVYHPTERNLLYARTDVGGAFRWDAANKIWIPITDHLTRNDENLMGVLSVAVDPSDANKVYLATGLYSQSWAGTGAILSSSDRGATWTRTNLSIKLGGNEDGRSTGERLQVDPNLGSTLYLGSSTDGLWRSTNSGGSWSKVSSFPIGSSPIGSGGIGFVLFDKRSGSTGSATPIFYVGVLRMGSTNLYRSTDGGTSWEAVPNQNTNYLPHHAEIASDGTLFVTYANSPGPNGATAGAVRKFNPTTGAWTELILPSGQGGFAGLSLDAQNPNTLIISTLDRWWPNDEIYRSTDGGTSWKAVLGTGTRDHSSAPYAGASNPHWLGDIEIDPFDANIAWFITGYGVFQTTNLQEASQNRPVSWVFQNKGLEETVPLKLISPPTGAPLLSAIGDIDGFRHDNLNVSPSAGRLNPRYGTNTWIDYAANQPAFMVRAFNNADGKYGAYSTDGGTTWTSFPNFPAGANGGGAIAASADGAILVWAPGGTSSLFYSTNRGSSWSAASGVSKSDLKPKADRVNARKFYVYDPEAGRVLVSTNGGTSFSAAATNLPVVASWQLWASNIYPTYGIEGDLWLTNLNGGLYRSTNSGGAFTKVTNVQEATKVGFGKAEEGSTYPAVFIVGKVNDQVGFFRSDDAGATWVRINDDQHQFGGVNDITGDPRVFGRIYVATAGRGIVYGDAPGVVSGISELPELNLTYGPSPFSKELRLKAPHAFAFEIRTLTGVVMEAGKSTGATTVGKLLAPGVYVLKATYQDRVRVIKIVKK</sequence>
<keyword evidence="2" id="KW-0378">Hydrolase</keyword>
<dbReference type="RefSeq" id="WP_123125173.1">
    <property type="nucleotide sequence ID" value="NZ_RJJD01000001.1"/>
</dbReference>
<dbReference type="InterPro" id="IPR052025">
    <property type="entry name" value="Xyloglucanase_GH74"/>
</dbReference>
<dbReference type="EMBL" id="RJJD01000001">
    <property type="protein sequence ID" value="RNI31269.1"/>
    <property type="molecule type" value="Genomic_DNA"/>
</dbReference>
<dbReference type="GO" id="GO:0000272">
    <property type="term" value="P:polysaccharide catabolic process"/>
    <property type="evidence" value="ECO:0007669"/>
    <property type="project" value="UniProtKB-KW"/>
</dbReference>
<dbReference type="GO" id="GO:0010411">
    <property type="term" value="P:xyloglucan metabolic process"/>
    <property type="evidence" value="ECO:0007669"/>
    <property type="project" value="TreeGrafter"/>
</dbReference>
<keyword evidence="4" id="KW-0326">Glycosidase</keyword>
<keyword evidence="3" id="KW-0119">Carbohydrate metabolism</keyword>
<dbReference type="Proteomes" id="UP000272117">
    <property type="component" value="Unassembled WGS sequence"/>
</dbReference>
<organism evidence="7 8">
    <name type="scientific">Rufibacter latericius</name>
    <dbReference type="NCBI Taxonomy" id="2487040"/>
    <lineage>
        <taxon>Bacteria</taxon>
        <taxon>Pseudomonadati</taxon>
        <taxon>Bacteroidota</taxon>
        <taxon>Cytophagia</taxon>
        <taxon>Cytophagales</taxon>
        <taxon>Hymenobacteraceae</taxon>
        <taxon>Rufibacter</taxon>
    </lineage>
</organism>
<evidence type="ECO:0000256" key="2">
    <source>
        <dbReference type="ARBA" id="ARBA00022801"/>
    </source>
</evidence>
<name>A0A3M9N0E9_9BACT</name>
<dbReference type="PANTHER" id="PTHR43739:SF2">
    <property type="entry name" value="OLIGOXYLOGLUCAN-REDUCING END-SPECIFIC XYLOGLUCANASE-RELATED"/>
    <property type="match status" value="1"/>
</dbReference>
<keyword evidence="8" id="KW-1185">Reference proteome</keyword>
<comment type="caution">
    <text evidence="7">The sequence shown here is derived from an EMBL/GenBank/DDBJ whole genome shotgun (WGS) entry which is preliminary data.</text>
</comment>
<evidence type="ECO:0000256" key="6">
    <source>
        <dbReference type="ARBA" id="ARBA00037986"/>
    </source>
</evidence>
<dbReference type="OrthoDB" id="610388at2"/>